<organism evidence="2 3">
    <name type="scientific">Nonomuraea diastatica</name>
    <dbReference type="NCBI Taxonomy" id="1848329"/>
    <lineage>
        <taxon>Bacteria</taxon>
        <taxon>Bacillati</taxon>
        <taxon>Actinomycetota</taxon>
        <taxon>Actinomycetes</taxon>
        <taxon>Streptosporangiales</taxon>
        <taxon>Streptosporangiaceae</taxon>
        <taxon>Nonomuraea</taxon>
    </lineage>
</organism>
<comment type="caution">
    <text evidence="2">The sequence shown here is derived from an EMBL/GenBank/DDBJ whole genome shotgun (WGS) entry which is preliminary data.</text>
</comment>
<accession>A0A4R4W2Z6</accession>
<protein>
    <submittedName>
        <fullName evidence="2">Uncharacterized protein</fullName>
    </submittedName>
</protein>
<dbReference type="RefSeq" id="WP_132517954.1">
    <property type="nucleotide sequence ID" value="NZ_SMKP01000222.1"/>
</dbReference>
<dbReference type="AlphaFoldDB" id="A0A4R4W2Z6"/>
<gene>
    <name evidence="2" type="ORF">E1294_45510</name>
</gene>
<keyword evidence="3" id="KW-1185">Reference proteome</keyword>
<feature type="region of interest" description="Disordered" evidence="1">
    <location>
        <begin position="69"/>
        <end position="94"/>
    </location>
</feature>
<dbReference type="OrthoDB" id="8781117at2"/>
<dbReference type="EMBL" id="SMKP01000222">
    <property type="protein sequence ID" value="TDD11167.1"/>
    <property type="molecule type" value="Genomic_DNA"/>
</dbReference>
<name>A0A4R4W2Z6_9ACTN</name>
<reference evidence="2 3" key="1">
    <citation type="submission" date="2019-03" db="EMBL/GenBank/DDBJ databases">
        <title>Draft genome sequences of novel Actinobacteria.</title>
        <authorList>
            <person name="Sahin N."/>
            <person name="Ay H."/>
            <person name="Saygin H."/>
        </authorList>
    </citation>
    <scope>NUCLEOTIDE SEQUENCE [LARGE SCALE GENOMIC DNA]</scope>
    <source>
        <strain evidence="2 3">KC712</strain>
    </source>
</reference>
<proteinExistence type="predicted"/>
<evidence type="ECO:0000313" key="3">
    <source>
        <dbReference type="Proteomes" id="UP000294543"/>
    </source>
</evidence>
<evidence type="ECO:0000313" key="2">
    <source>
        <dbReference type="EMBL" id="TDD11167.1"/>
    </source>
</evidence>
<evidence type="ECO:0000256" key="1">
    <source>
        <dbReference type="SAM" id="MobiDB-lite"/>
    </source>
</evidence>
<sequence length="94" mass="10178">MTDPDVVIDGTPYAELVDLGAIAKSEGISYEEAIDRFGSQSSNSRVIDKLDAELPDEISGVRYVDDQRGCAPASRVPSRLARSSWPGPSPWRSP</sequence>
<dbReference type="Proteomes" id="UP000294543">
    <property type="component" value="Unassembled WGS sequence"/>
</dbReference>